<evidence type="ECO:0000259" key="1">
    <source>
        <dbReference type="Pfam" id="PF01978"/>
    </source>
</evidence>
<name>A0A7C3WU45_THEPE</name>
<sequence length="77" mass="8194">MSQSKVGKLDETGVAILKALLELGEPSTCKEIANKAGLDVRKVVGKVRSLTSAGYVERTAEGKYKITEKGKEAIATK</sequence>
<dbReference type="InterPro" id="IPR036388">
    <property type="entry name" value="WH-like_DNA-bd_sf"/>
</dbReference>
<dbReference type="Pfam" id="PF01978">
    <property type="entry name" value="TrmB"/>
    <property type="match status" value="1"/>
</dbReference>
<dbReference type="InterPro" id="IPR036390">
    <property type="entry name" value="WH_DNA-bd_sf"/>
</dbReference>
<feature type="domain" description="Transcription regulator TrmB N-terminal" evidence="1">
    <location>
        <begin position="9"/>
        <end position="65"/>
    </location>
</feature>
<reference evidence="2" key="1">
    <citation type="journal article" date="2020" name="mSystems">
        <title>Genome- and Community-Level Interaction Insights into Carbon Utilization and Element Cycling Functions of Hydrothermarchaeota in Hydrothermal Sediment.</title>
        <authorList>
            <person name="Zhou Z."/>
            <person name="Liu Y."/>
            <person name="Xu W."/>
            <person name="Pan J."/>
            <person name="Luo Z.H."/>
            <person name="Li M."/>
        </authorList>
    </citation>
    <scope>NUCLEOTIDE SEQUENCE [LARGE SCALE GENOMIC DNA]</scope>
    <source>
        <strain evidence="2">SpSt-8</strain>
    </source>
</reference>
<dbReference type="AlphaFoldDB" id="A0A7C3WU45"/>
<accession>A0A7C3WU45</accession>
<evidence type="ECO:0000313" key="2">
    <source>
        <dbReference type="EMBL" id="HGB25325.1"/>
    </source>
</evidence>
<protein>
    <recommendedName>
        <fullName evidence="1">Transcription regulator TrmB N-terminal domain-containing protein</fullName>
    </recommendedName>
</protein>
<comment type="caution">
    <text evidence="2">The sequence shown here is derived from an EMBL/GenBank/DDBJ whole genome shotgun (WGS) entry which is preliminary data.</text>
</comment>
<organism evidence="2">
    <name type="scientific">Thermofilum pendens</name>
    <dbReference type="NCBI Taxonomy" id="2269"/>
    <lineage>
        <taxon>Archaea</taxon>
        <taxon>Thermoproteota</taxon>
        <taxon>Thermoprotei</taxon>
        <taxon>Thermofilales</taxon>
        <taxon>Thermofilaceae</taxon>
        <taxon>Thermofilum</taxon>
    </lineage>
</organism>
<proteinExistence type="predicted"/>
<dbReference type="InterPro" id="IPR002831">
    <property type="entry name" value="Tscrpt_reg_TrmB_N"/>
</dbReference>
<dbReference type="EMBL" id="DTIB01000091">
    <property type="protein sequence ID" value="HGB25325.1"/>
    <property type="molecule type" value="Genomic_DNA"/>
</dbReference>
<dbReference type="SUPFAM" id="SSF46785">
    <property type="entry name" value="Winged helix' DNA-binding domain"/>
    <property type="match status" value="1"/>
</dbReference>
<gene>
    <name evidence="2" type="ORF">ENV88_04700</name>
</gene>
<dbReference type="Gene3D" id="1.10.10.10">
    <property type="entry name" value="Winged helix-like DNA-binding domain superfamily/Winged helix DNA-binding domain"/>
    <property type="match status" value="1"/>
</dbReference>